<name>A0A174DKC7_9CLOT</name>
<dbReference type="SUPFAM" id="SSF159006">
    <property type="entry name" value="YopX-like"/>
    <property type="match status" value="1"/>
</dbReference>
<organism evidence="1 2">
    <name type="scientific">Clostridium disporicum</name>
    <dbReference type="NCBI Taxonomy" id="84024"/>
    <lineage>
        <taxon>Bacteria</taxon>
        <taxon>Bacillati</taxon>
        <taxon>Bacillota</taxon>
        <taxon>Clostridia</taxon>
        <taxon>Eubacteriales</taxon>
        <taxon>Clostridiaceae</taxon>
        <taxon>Clostridium</taxon>
    </lineage>
</organism>
<evidence type="ECO:0000313" key="1">
    <source>
        <dbReference type="EMBL" id="CUO24350.1"/>
    </source>
</evidence>
<dbReference type="AlphaFoldDB" id="A0A174DKC7"/>
<gene>
    <name evidence="1" type="ORF">ERS852470_01805</name>
</gene>
<dbReference type="EMBL" id="CYZV01000018">
    <property type="protein sequence ID" value="CUO24350.1"/>
    <property type="molecule type" value="Genomic_DNA"/>
</dbReference>
<evidence type="ECO:0000313" key="2">
    <source>
        <dbReference type="Proteomes" id="UP000095558"/>
    </source>
</evidence>
<accession>A0A174DKC7</accession>
<dbReference type="InterPro" id="IPR023385">
    <property type="entry name" value="YopX-like_C"/>
</dbReference>
<protein>
    <submittedName>
        <fullName evidence="1">YopX protein</fullName>
    </submittedName>
</protein>
<proteinExistence type="predicted"/>
<dbReference type="Proteomes" id="UP000095558">
    <property type="component" value="Unassembled WGS sequence"/>
</dbReference>
<reference evidence="1 2" key="1">
    <citation type="submission" date="2015-09" db="EMBL/GenBank/DDBJ databases">
        <authorList>
            <consortium name="Pathogen Informatics"/>
        </authorList>
    </citation>
    <scope>NUCLEOTIDE SEQUENCE [LARGE SCALE GENOMIC DNA]</scope>
    <source>
        <strain evidence="1 2">2789STDY5834855</strain>
    </source>
</reference>
<dbReference type="Gene3D" id="2.30.30.290">
    <property type="entry name" value="YopX-like domains"/>
    <property type="match status" value="1"/>
</dbReference>
<sequence>MADIKFKIYDKNRKRLLSGTGYSITGDGELQTFNSKGVPEGTVNNRHLKPVLYSGKKDVTGRDIYEGFIVERIGAVPGDEDITGVVVLDECQWWIVDKIDERAVPLFSETAMDRIIGDVYEGVPKQMEILNKNID</sequence>
<dbReference type="RefSeq" id="WP_055276448.1">
    <property type="nucleotide sequence ID" value="NZ_CYZV01000018.1"/>
</dbReference>
<dbReference type="OrthoDB" id="1809393at2"/>